<accession>A0A0E3WV24</accession>
<dbReference type="Gene3D" id="3.40.50.1980">
    <property type="entry name" value="Nitrogenase molybdenum iron protein domain"/>
    <property type="match status" value="3"/>
</dbReference>
<evidence type="ECO:0000313" key="3">
    <source>
        <dbReference type="Proteomes" id="UP000033066"/>
    </source>
</evidence>
<protein>
    <submittedName>
        <fullName evidence="2">Nitrogenase vanadium-cofactor synthesis protein VnfN</fullName>
    </submittedName>
</protein>
<dbReference type="SUPFAM" id="SSF53807">
    <property type="entry name" value="Helical backbone' metal receptor"/>
    <property type="match status" value="1"/>
</dbReference>
<dbReference type="AlphaFoldDB" id="A0A0E3WV24"/>
<proteinExistence type="predicted"/>
<dbReference type="Proteomes" id="UP000033066">
    <property type="component" value="Chromosome"/>
</dbReference>
<sequence>MGISEPLETNNVISGAIEAPRYSCALAGAYSTAVGIFGVVPILHSGAGCGIGQLFGQFYGGGQNAGGPYGGTSTPCSSLVEEHVIFGGEKKLESLIESTVELVNGELFAVISGCVPSLIGDDVGAVIRRYKEKNPEIPIIHVNTSGFAGTSYEGYEYFFDSVIDQLLEEKVPKEKGLVNVFGIVPFQHIFWKGEARTIKTLLEKIGLKANLIVGEFDALENLKKIPAAEYNIVLSSWVGHETAKKLEGKFDTPYISFPGVPIGPKQTSEFLRVIGERLDVSADVIEYLISSEERRAYRFAEYVGDVLLIARPHPYFAVVADSNSAVSITKYLANEMGYLPDIVQITDNPPEEARELINEELTTGLETPAWPEIIYEVDAYRIRENLKDRNFMFLLASSLETFISGPEFNAIHLTVSFPSYDRIILERSYAGFSGGLTLMEDVMSKYAGPL</sequence>
<dbReference type="GeneID" id="24788352"/>
<organism evidence="2 3">
    <name type="scientific">Methanosarcina barkeri 3</name>
    <dbReference type="NCBI Taxonomy" id="1434107"/>
    <lineage>
        <taxon>Archaea</taxon>
        <taxon>Methanobacteriati</taxon>
        <taxon>Methanobacteriota</taxon>
        <taxon>Stenosarchaea group</taxon>
        <taxon>Methanomicrobia</taxon>
        <taxon>Methanosarcinales</taxon>
        <taxon>Methanosarcinaceae</taxon>
        <taxon>Methanosarcina</taxon>
    </lineage>
</organism>
<dbReference type="PANTHER" id="PTHR42956">
    <property type="entry name" value="NITROGENASE IRON-MOLYBDENUM COFACTOR BIOSYNTHESIS PROTEIN NIFE"/>
    <property type="match status" value="1"/>
</dbReference>
<keyword evidence="3" id="KW-1185">Reference proteome</keyword>
<name>A0A0E3WV24_METBA</name>
<dbReference type="EMBL" id="CP009517">
    <property type="protein sequence ID" value="AKB81435.1"/>
    <property type="molecule type" value="Genomic_DNA"/>
</dbReference>
<dbReference type="KEGG" id="mbak:MSBR3_0857"/>
<evidence type="ECO:0000259" key="1">
    <source>
        <dbReference type="Pfam" id="PF00148"/>
    </source>
</evidence>
<dbReference type="InterPro" id="IPR049939">
    <property type="entry name" value="NifE-like"/>
</dbReference>
<gene>
    <name evidence="2" type="ORF">MSBR3_0857</name>
</gene>
<dbReference type="STRING" id="1434107.MSBR3_0857"/>
<dbReference type="OrthoDB" id="61861at2157"/>
<dbReference type="GO" id="GO:0016491">
    <property type="term" value="F:oxidoreductase activity"/>
    <property type="evidence" value="ECO:0007669"/>
    <property type="project" value="InterPro"/>
</dbReference>
<dbReference type="PATRIC" id="fig|1434107.4.peg.1134"/>
<reference evidence="2" key="1">
    <citation type="submission" date="2014-07" db="EMBL/GenBank/DDBJ databases">
        <title>Methanogenic archaea and the global carbon cycle.</title>
        <authorList>
            <person name="Henriksen J.R."/>
            <person name="Luke J."/>
            <person name="Reinhart S."/>
            <person name="Benedict M.N."/>
            <person name="Youngblut N.D."/>
            <person name="Metcalf M.E."/>
            <person name="Whitaker R.J."/>
            <person name="Metcalf W.W."/>
        </authorList>
    </citation>
    <scope>NUCLEOTIDE SEQUENCE [LARGE SCALE GENOMIC DNA]</scope>
    <source>
        <strain evidence="2">3</strain>
    </source>
</reference>
<feature type="domain" description="Nitrogenase/oxidoreductase component 1" evidence="1">
    <location>
        <begin position="24"/>
        <end position="443"/>
    </location>
</feature>
<evidence type="ECO:0000313" key="2">
    <source>
        <dbReference type="EMBL" id="AKB81435.1"/>
    </source>
</evidence>
<dbReference type="RefSeq" id="WP_048106777.1">
    <property type="nucleotide sequence ID" value="NZ_CP009517.1"/>
</dbReference>
<dbReference type="InterPro" id="IPR000510">
    <property type="entry name" value="Nase/OxRdtase_comp1"/>
</dbReference>
<dbReference type="Pfam" id="PF00148">
    <property type="entry name" value="Oxidored_nitro"/>
    <property type="match status" value="1"/>
</dbReference>
<dbReference type="HOGENOM" id="CLU_025876_4_0_2"/>
<dbReference type="PANTHER" id="PTHR42956:SF1">
    <property type="entry name" value="NITROGENASE IRON-MOLYBDENUM COFACTOR BIOSYNTHESIS PROTEIN NIFE"/>
    <property type="match status" value="1"/>
</dbReference>